<proteinExistence type="predicted"/>
<dbReference type="EMBL" id="FMZP01000027">
    <property type="protein sequence ID" value="SDD50490.1"/>
    <property type="molecule type" value="Genomic_DNA"/>
</dbReference>
<gene>
    <name evidence="2" type="ORF">SAMN04488694_13130</name>
    <name evidence="1" type="ORF">SAMN05192552_102712</name>
</gene>
<sequence length="54" mass="5919">MSSFDGLFSVIGIGRDSTEQPPIHYECRRCGKTLSKRDTVCPLCGSTDVAEIQL</sequence>
<dbReference type="Proteomes" id="UP000324021">
    <property type="component" value="Unassembled WGS sequence"/>
</dbReference>
<reference evidence="3 4" key="1">
    <citation type="submission" date="2016-10" db="EMBL/GenBank/DDBJ databases">
        <authorList>
            <person name="Varghese N."/>
            <person name="Submissions S."/>
        </authorList>
    </citation>
    <scope>NUCLEOTIDE SEQUENCE [LARGE SCALE GENOMIC DNA]</scope>
    <source>
        <strain evidence="1 4">CDM_1</strain>
        <strain evidence="3">CDM_6</strain>
    </source>
</reference>
<evidence type="ECO:0000313" key="4">
    <source>
        <dbReference type="Proteomes" id="UP000324021"/>
    </source>
</evidence>
<accession>A0A1I0J3U9</accession>
<keyword evidence="3" id="KW-1185">Reference proteome</keyword>
<evidence type="ECO:0008006" key="5">
    <source>
        <dbReference type="Google" id="ProtNLM"/>
    </source>
</evidence>
<dbReference type="AlphaFoldDB" id="A0A1I0J3U9"/>
<evidence type="ECO:0000313" key="1">
    <source>
        <dbReference type="EMBL" id="SDD50490.1"/>
    </source>
</evidence>
<dbReference type="STRING" id="392421.SAMN04488694_13130"/>
<reference evidence="2" key="2">
    <citation type="submission" date="2016-10" db="EMBL/GenBank/DDBJ databases">
        <authorList>
            <person name="de Groot N.N."/>
        </authorList>
    </citation>
    <scope>NUCLEOTIDE SEQUENCE [LARGE SCALE GENOMIC DNA]</scope>
    <source>
        <strain evidence="2">CDM_6</strain>
    </source>
</reference>
<name>A0A1I0J3U9_9EURY</name>
<organism evidence="2 3">
    <name type="scientific">Natrinema hispanicum</name>
    <dbReference type="NCBI Taxonomy" id="392421"/>
    <lineage>
        <taxon>Archaea</taxon>
        <taxon>Methanobacteriati</taxon>
        <taxon>Methanobacteriota</taxon>
        <taxon>Stenosarchaea group</taxon>
        <taxon>Halobacteria</taxon>
        <taxon>Halobacteriales</taxon>
        <taxon>Natrialbaceae</taxon>
        <taxon>Natrinema</taxon>
    </lineage>
</organism>
<dbReference type="Proteomes" id="UP000199320">
    <property type="component" value="Unassembled WGS sequence"/>
</dbReference>
<evidence type="ECO:0000313" key="2">
    <source>
        <dbReference type="EMBL" id="SEU04492.1"/>
    </source>
</evidence>
<dbReference type="RefSeq" id="WP_008011995.1">
    <property type="nucleotide sequence ID" value="NZ_FMZP01000027.1"/>
</dbReference>
<protein>
    <recommendedName>
        <fullName evidence="5">Zinc-ribbon domain-containing protein</fullName>
    </recommendedName>
</protein>
<dbReference type="EMBL" id="FOIC01000031">
    <property type="protein sequence ID" value="SEU04492.1"/>
    <property type="molecule type" value="Genomic_DNA"/>
</dbReference>
<evidence type="ECO:0000313" key="3">
    <source>
        <dbReference type="Proteomes" id="UP000199320"/>
    </source>
</evidence>